<organism evidence="2 3">
    <name type="scientific">Aulographum hederae CBS 113979</name>
    <dbReference type="NCBI Taxonomy" id="1176131"/>
    <lineage>
        <taxon>Eukaryota</taxon>
        <taxon>Fungi</taxon>
        <taxon>Dikarya</taxon>
        <taxon>Ascomycota</taxon>
        <taxon>Pezizomycotina</taxon>
        <taxon>Dothideomycetes</taxon>
        <taxon>Pleosporomycetidae</taxon>
        <taxon>Aulographales</taxon>
        <taxon>Aulographaceae</taxon>
    </lineage>
</organism>
<evidence type="ECO:0000259" key="1">
    <source>
        <dbReference type="Pfam" id="PF12697"/>
    </source>
</evidence>
<dbReference type="EMBL" id="ML977187">
    <property type="protein sequence ID" value="KAF1982194.1"/>
    <property type="molecule type" value="Genomic_DNA"/>
</dbReference>
<dbReference type="SUPFAM" id="SSF53474">
    <property type="entry name" value="alpha/beta-Hydrolases"/>
    <property type="match status" value="1"/>
</dbReference>
<dbReference type="Proteomes" id="UP000800041">
    <property type="component" value="Unassembled WGS sequence"/>
</dbReference>
<dbReference type="AlphaFoldDB" id="A0A6G1GMZ5"/>
<evidence type="ECO:0000313" key="3">
    <source>
        <dbReference type="Proteomes" id="UP000800041"/>
    </source>
</evidence>
<protein>
    <submittedName>
        <fullName evidence="2">Alpha/beta-hydrolase</fullName>
    </submittedName>
</protein>
<reference evidence="2" key="1">
    <citation type="journal article" date="2020" name="Stud. Mycol.">
        <title>101 Dothideomycetes genomes: a test case for predicting lifestyles and emergence of pathogens.</title>
        <authorList>
            <person name="Haridas S."/>
            <person name="Albert R."/>
            <person name="Binder M."/>
            <person name="Bloem J."/>
            <person name="Labutti K."/>
            <person name="Salamov A."/>
            <person name="Andreopoulos B."/>
            <person name="Baker S."/>
            <person name="Barry K."/>
            <person name="Bills G."/>
            <person name="Bluhm B."/>
            <person name="Cannon C."/>
            <person name="Castanera R."/>
            <person name="Culley D."/>
            <person name="Daum C."/>
            <person name="Ezra D."/>
            <person name="Gonzalez J."/>
            <person name="Henrissat B."/>
            <person name="Kuo A."/>
            <person name="Liang C."/>
            <person name="Lipzen A."/>
            <person name="Lutzoni F."/>
            <person name="Magnuson J."/>
            <person name="Mondo S."/>
            <person name="Nolan M."/>
            <person name="Ohm R."/>
            <person name="Pangilinan J."/>
            <person name="Park H.-J."/>
            <person name="Ramirez L."/>
            <person name="Alfaro M."/>
            <person name="Sun H."/>
            <person name="Tritt A."/>
            <person name="Yoshinaga Y."/>
            <person name="Zwiers L.-H."/>
            <person name="Turgeon B."/>
            <person name="Goodwin S."/>
            <person name="Spatafora J."/>
            <person name="Crous P."/>
            <person name="Grigoriev I."/>
        </authorList>
    </citation>
    <scope>NUCLEOTIDE SEQUENCE</scope>
    <source>
        <strain evidence="2">CBS 113979</strain>
    </source>
</reference>
<dbReference type="GO" id="GO:0016787">
    <property type="term" value="F:hydrolase activity"/>
    <property type="evidence" value="ECO:0007669"/>
    <property type="project" value="UniProtKB-KW"/>
</dbReference>
<dbReference type="OrthoDB" id="8119704at2759"/>
<dbReference type="InterPro" id="IPR029058">
    <property type="entry name" value="AB_hydrolase_fold"/>
</dbReference>
<name>A0A6G1GMZ5_9PEZI</name>
<dbReference type="Gene3D" id="3.40.50.1820">
    <property type="entry name" value="alpha/beta hydrolase"/>
    <property type="match status" value="1"/>
</dbReference>
<keyword evidence="3" id="KW-1185">Reference proteome</keyword>
<accession>A0A6G1GMZ5</accession>
<feature type="domain" description="AB hydrolase-1" evidence="1">
    <location>
        <begin position="54"/>
        <end position="297"/>
    </location>
</feature>
<evidence type="ECO:0000313" key="2">
    <source>
        <dbReference type="EMBL" id="KAF1982194.1"/>
    </source>
</evidence>
<sequence>MPLIKFFSLTPSSPLALPPHIQRTYISTPSGQLELLVAEPTSSSSSARKSPTFFAHGGCGAAAVWLEYMTFFSQKHGIPCYAVSCRGRGASWYPSFLRLYFTTKRMLADDLVAGIRYVEDLENEKARGGEKVQLVLVGHSSGGGLSQLILNAGDVSVQGLALLGAIPGYGSYRVNLNWLRLDPWFNLRMFFHFGHPMSPLSFTALVKQAFFCSAYPDSKVREFETRMPHSESFLWPLGMLFRFVDFRNVVRGISGWGGNRFLSNSGQAMGQHRILVLAGGEDKLVSPDLCLRLASEIRGAYSELVAEKKIEASNTEKEREVKETSPEVETEGQGVWYRRVPGAGHHFQNDLQWEEGAGKLLEWYEQL</sequence>
<dbReference type="Pfam" id="PF12697">
    <property type="entry name" value="Abhydrolase_6"/>
    <property type="match status" value="1"/>
</dbReference>
<proteinExistence type="predicted"/>
<keyword evidence="2" id="KW-0378">Hydrolase</keyword>
<dbReference type="InterPro" id="IPR000073">
    <property type="entry name" value="AB_hydrolase_1"/>
</dbReference>
<gene>
    <name evidence="2" type="ORF">K402DRAFT_415099</name>
</gene>